<dbReference type="Proteomes" id="UP000623467">
    <property type="component" value="Unassembled WGS sequence"/>
</dbReference>
<comment type="caution">
    <text evidence="2">The sequence shown here is derived from an EMBL/GenBank/DDBJ whole genome shotgun (WGS) entry which is preliminary data.</text>
</comment>
<evidence type="ECO:0000256" key="1">
    <source>
        <dbReference type="SAM" id="MobiDB-lite"/>
    </source>
</evidence>
<accession>A0A8H7DI53</accession>
<dbReference type="AlphaFoldDB" id="A0A8H7DI53"/>
<feature type="compositionally biased region" description="Gly residues" evidence="1">
    <location>
        <begin position="171"/>
        <end position="180"/>
    </location>
</feature>
<feature type="region of interest" description="Disordered" evidence="1">
    <location>
        <begin position="163"/>
        <end position="187"/>
    </location>
</feature>
<evidence type="ECO:0000313" key="3">
    <source>
        <dbReference type="Proteomes" id="UP000623467"/>
    </source>
</evidence>
<protein>
    <submittedName>
        <fullName evidence="2">Uncharacterized protein</fullName>
    </submittedName>
</protein>
<organism evidence="2 3">
    <name type="scientific">Mycena sanguinolenta</name>
    <dbReference type="NCBI Taxonomy" id="230812"/>
    <lineage>
        <taxon>Eukaryota</taxon>
        <taxon>Fungi</taxon>
        <taxon>Dikarya</taxon>
        <taxon>Basidiomycota</taxon>
        <taxon>Agaricomycotina</taxon>
        <taxon>Agaricomycetes</taxon>
        <taxon>Agaricomycetidae</taxon>
        <taxon>Agaricales</taxon>
        <taxon>Marasmiineae</taxon>
        <taxon>Mycenaceae</taxon>
        <taxon>Mycena</taxon>
    </lineage>
</organism>
<keyword evidence="3" id="KW-1185">Reference proteome</keyword>
<dbReference type="EMBL" id="JACAZH010000002">
    <property type="protein sequence ID" value="KAF7374067.1"/>
    <property type="molecule type" value="Genomic_DNA"/>
</dbReference>
<sequence>MAVVSCPVVLLTRVSRAVRSPPPCALGASRRIDFALSFVLSVDSFTEQRMGSARSTAGAGGRWVREEELLAEEGVGEEGVEHKHIDLYISATPPDSDFDPTLFDRLLPASTSPSTSPLVFLAGSHSSRVFCFRCVPPPSLDPTVFRRLRRLIPFWERCDRTAQEREQPQQAGGGGGGWAGGAVREGEQGRREEQVEFPVCISVLAAGLQWEGQECLLVDFDFELEVMLKPILSCFTTRFPCARWGCSLYYSVLTHTTPHPCCTSHHLRVRTVSTSAVHSRCFFTLTLSFPPPLFLSALSVHLHPSAIASPSALRPARPMAESLRCVAVPEDQAQYPPATLPPGLAYSVPVPAPSRVHCCQHGAPSALPSFSSQ</sequence>
<name>A0A8H7DI53_9AGAR</name>
<evidence type="ECO:0000313" key="2">
    <source>
        <dbReference type="EMBL" id="KAF7374067.1"/>
    </source>
</evidence>
<proteinExistence type="predicted"/>
<gene>
    <name evidence="2" type="ORF">MSAN_00287600</name>
</gene>
<reference evidence="2" key="1">
    <citation type="submission" date="2020-05" db="EMBL/GenBank/DDBJ databases">
        <title>Mycena genomes resolve the evolution of fungal bioluminescence.</title>
        <authorList>
            <person name="Tsai I.J."/>
        </authorList>
    </citation>
    <scope>NUCLEOTIDE SEQUENCE</scope>
    <source>
        <strain evidence="2">160909Yilan</strain>
    </source>
</reference>